<evidence type="ECO:0000313" key="4">
    <source>
        <dbReference type="Proteomes" id="UP000078543"/>
    </source>
</evidence>
<dbReference type="Gene3D" id="3.40.50.300">
    <property type="entry name" value="P-loop containing nucleotide triphosphate hydrolases"/>
    <property type="match status" value="1"/>
</dbReference>
<dbReference type="PANTHER" id="PTHR23408:SF3">
    <property type="entry name" value="METHYLMALONIC ACIDURIA TYPE A PROTEIN, MITOCHONDRIAL"/>
    <property type="match status" value="1"/>
</dbReference>
<sequence length="306" mass="32068">MDLDTLKAGGKAALARALAEIERHPDAPETVALLDQAYQAPTAHVVGMTGPPGVGKSTLMNALIGGWRKSGRRVACIAVDPSSRRSGGALLGDRTRLSTDPEDQGIFVRSMAARDRLGGLAGLTVSAMVLMRALYDIVLIETVGVGQSETDVAGVADTVLFCVQPGSGDSLQFMKAGIAEIPHVVVVTKADMEQAAQRARSDVLGALSLGGADGADGWTVPVLMVSSLRQDGLDQLIAAIDDHRAFLEGSGRLVDARHGQAALWLCEAVRERWGREGIRRAGDLSLPPGESPFSRLATVNTRLGCA</sequence>
<comment type="caution">
    <text evidence="3">The sequence shown here is derived from an EMBL/GenBank/DDBJ whole genome shotgun (WGS) entry which is preliminary data.</text>
</comment>
<dbReference type="PANTHER" id="PTHR23408">
    <property type="entry name" value="METHYLMALONYL-COA MUTASE"/>
    <property type="match status" value="1"/>
</dbReference>
<dbReference type="SUPFAM" id="SSF52540">
    <property type="entry name" value="P-loop containing nucleoside triphosphate hydrolases"/>
    <property type="match status" value="1"/>
</dbReference>
<evidence type="ECO:0000259" key="2">
    <source>
        <dbReference type="SMART" id="SM00382"/>
    </source>
</evidence>
<protein>
    <submittedName>
        <fullName evidence="3">ArgK protein</fullName>
    </submittedName>
</protein>
<comment type="similarity">
    <text evidence="1">Belongs to the SIMIBI class G3E GTPase family. ArgK/MeaB subfamily.</text>
</comment>
<reference evidence="3 4" key="1">
    <citation type="submission" date="2016-04" db="EMBL/GenBank/DDBJ databases">
        <title>Draft genome sequence of freshwater magnetotactic bacteria Magnetospirillum marisnigri SP-1 and Magnetospirillum moscoviense BB-1.</title>
        <authorList>
            <person name="Koziaeva V."/>
            <person name="Dziuba M.V."/>
            <person name="Ivanov T.M."/>
            <person name="Kuznetsov B."/>
            <person name="Grouzdev D.S."/>
        </authorList>
    </citation>
    <scope>NUCLEOTIDE SEQUENCE [LARGE SCALE GENOMIC DNA]</scope>
    <source>
        <strain evidence="3 4">BB-1</strain>
    </source>
</reference>
<organism evidence="3 4">
    <name type="scientific">Magnetospirillum moscoviense</name>
    <dbReference type="NCBI Taxonomy" id="1437059"/>
    <lineage>
        <taxon>Bacteria</taxon>
        <taxon>Pseudomonadati</taxon>
        <taxon>Pseudomonadota</taxon>
        <taxon>Alphaproteobacteria</taxon>
        <taxon>Rhodospirillales</taxon>
        <taxon>Rhodospirillaceae</taxon>
        <taxon>Magnetospirillum</taxon>
    </lineage>
</organism>
<dbReference type="GO" id="GO:0003924">
    <property type="term" value="F:GTPase activity"/>
    <property type="evidence" value="ECO:0007669"/>
    <property type="project" value="InterPro"/>
</dbReference>
<dbReference type="EMBL" id="LWQU01000131">
    <property type="protein sequence ID" value="OAN51374.1"/>
    <property type="molecule type" value="Genomic_DNA"/>
</dbReference>
<dbReference type="Proteomes" id="UP000078543">
    <property type="component" value="Unassembled WGS sequence"/>
</dbReference>
<dbReference type="OrthoDB" id="9778292at2"/>
<dbReference type="STRING" id="1437059.A6A05_10930"/>
<dbReference type="InterPro" id="IPR027417">
    <property type="entry name" value="P-loop_NTPase"/>
</dbReference>
<dbReference type="InterPro" id="IPR003593">
    <property type="entry name" value="AAA+_ATPase"/>
</dbReference>
<dbReference type="AlphaFoldDB" id="A0A178MSY0"/>
<name>A0A178MSY0_9PROT</name>
<dbReference type="Pfam" id="PF03308">
    <property type="entry name" value="MeaB"/>
    <property type="match status" value="1"/>
</dbReference>
<dbReference type="RefSeq" id="WP_068499574.1">
    <property type="nucleotide sequence ID" value="NZ_LWQU01000131.1"/>
</dbReference>
<dbReference type="InterPro" id="IPR005129">
    <property type="entry name" value="GTPase_ArgK"/>
</dbReference>
<dbReference type="GO" id="GO:0005525">
    <property type="term" value="F:GTP binding"/>
    <property type="evidence" value="ECO:0007669"/>
    <property type="project" value="InterPro"/>
</dbReference>
<dbReference type="GO" id="GO:0005737">
    <property type="term" value="C:cytoplasm"/>
    <property type="evidence" value="ECO:0007669"/>
    <property type="project" value="TreeGrafter"/>
</dbReference>
<dbReference type="SMART" id="SM00382">
    <property type="entry name" value="AAA"/>
    <property type="match status" value="1"/>
</dbReference>
<dbReference type="NCBIfam" id="TIGR00750">
    <property type="entry name" value="lao"/>
    <property type="match status" value="1"/>
</dbReference>
<gene>
    <name evidence="3" type="ORF">A6A05_10930</name>
</gene>
<feature type="domain" description="AAA+ ATPase" evidence="2">
    <location>
        <begin position="42"/>
        <end position="191"/>
    </location>
</feature>
<proteinExistence type="inferred from homology"/>
<evidence type="ECO:0000313" key="3">
    <source>
        <dbReference type="EMBL" id="OAN51374.1"/>
    </source>
</evidence>
<accession>A0A178MSY0</accession>
<evidence type="ECO:0000256" key="1">
    <source>
        <dbReference type="ARBA" id="ARBA00009625"/>
    </source>
</evidence>
<keyword evidence="4" id="KW-1185">Reference proteome</keyword>